<dbReference type="SUPFAM" id="SSF53474">
    <property type="entry name" value="alpha/beta-Hydrolases"/>
    <property type="match status" value="1"/>
</dbReference>
<sequence length="285" mass="31352">MPTTPTARRVALDGITLNVVEGGEGPAVLLLHGWPDRATLWQHQIDTLAARGFRVIAPDLRGFGDSDRPAEVERYGLRTVLGDLLGLLDALEVGEVRVAGHDWGALAAWALAAFAPERVTRLAAFSVGHPQAFASAGFVQKQLSWYMLWFQFPGVAEAQLPADDWRWFREWAHDGVSRGADALVDAQIADLDRPGALVAGLNWYRANMPPEIFAATDGPLAMPAIGCPVLGVWSDRDPALTERQMTDSQRFVTGPWRYERLPRVGHWIPAHAPERTTALLLEHFA</sequence>
<reference evidence="4" key="1">
    <citation type="journal article" date="2019" name="Int. J. Syst. Evol. Microbiol.">
        <title>The Global Catalogue of Microorganisms (GCM) 10K type strain sequencing project: providing services to taxonomists for standard genome sequencing and annotation.</title>
        <authorList>
            <consortium name="The Broad Institute Genomics Platform"/>
            <consortium name="The Broad Institute Genome Sequencing Center for Infectious Disease"/>
            <person name="Wu L."/>
            <person name="Ma J."/>
        </authorList>
    </citation>
    <scope>NUCLEOTIDE SEQUENCE [LARGE SCALE GENOMIC DNA]</scope>
    <source>
        <strain evidence="4">CCUG 50347</strain>
    </source>
</reference>
<comment type="caution">
    <text evidence="3">The sequence shown here is derived from an EMBL/GenBank/DDBJ whole genome shotgun (WGS) entry which is preliminary data.</text>
</comment>
<dbReference type="EMBL" id="JBHSIM010000041">
    <property type="protein sequence ID" value="MFC4834717.1"/>
    <property type="molecule type" value="Genomic_DNA"/>
</dbReference>
<proteinExistence type="predicted"/>
<dbReference type="InterPro" id="IPR000639">
    <property type="entry name" value="Epox_hydrolase-like"/>
</dbReference>
<evidence type="ECO:0000313" key="3">
    <source>
        <dbReference type="EMBL" id="MFC4834717.1"/>
    </source>
</evidence>
<evidence type="ECO:0000259" key="2">
    <source>
        <dbReference type="Pfam" id="PF00561"/>
    </source>
</evidence>
<dbReference type="PANTHER" id="PTHR43329">
    <property type="entry name" value="EPOXIDE HYDROLASE"/>
    <property type="match status" value="1"/>
</dbReference>
<feature type="domain" description="AB hydrolase-1" evidence="2">
    <location>
        <begin position="26"/>
        <end position="182"/>
    </location>
</feature>
<evidence type="ECO:0000256" key="1">
    <source>
        <dbReference type="ARBA" id="ARBA00022801"/>
    </source>
</evidence>
<keyword evidence="1 3" id="KW-0378">Hydrolase</keyword>
<dbReference type="InterPro" id="IPR000073">
    <property type="entry name" value="AB_hydrolase_1"/>
</dbReference>
<name>A0ABV9RRA2_9PSEU</name>
<dbReference type="RefSeq" id="WP_274191263.1">
    <property type="nucleotide sequence ID" value="NZ_BAABHN010000041.1"/>
</dbReference>
<keyword evidence="4" id="KW-1185">Reference proteome</keyword>
<dbReference type="Proteomes" id="UP001595909">
    <property type="component" value="Unassembled WGS sequence"/>
</dbReference>
<dbReference type="Gene3D" id="3.40.50.1820">
    <property type="entry name" value="alpha/beta hydrolase"/>
    <property type="match status" value="1"/>
</dbReference>
<dbReference type="InterPro" id="IPR029058">
    <property type="entry name" value="AB_hydrolase_fold"/>
</dbReference>
<gene>
    <name evidence="3" type="ORF">ACFPEL_20050</name>
</gene>
<accession>A0ABV9RRA2</accession>
<evidence type="ECO:0000313" key="4">
    <source>
        <dbReference type="Proteomes" id="UP001595909"/>
    </source>
</evidence>
<dbReference type="PRINTS" id="PR00412">
    <property type="entry name" value="EPOXHYDRLASE"/>
</dbReference>
<protein>
    <submittedName>
        <fullName evidence="3">Alpha/beta fold hydrolase</fullName>
    </submittedName>
</protein>
<organism evidence="3 4">
    <name type="scientific">Actinomycetospora chibensis</name>
    <dbReference type="NCBI Taxonomy" id="663606"/>
    <lineage>
        <taxon>Bacteria</taxon>
        <taxon>Bacillati</taxon>
        <taxon>Actinomycetota</taxon>
        <taxon>Actinomycetes</taxon>
        <taxon>Pseudonocardiales</taxon>
        <taxon>Pseudonocardiaceae</taxon>
        <taxon>Actinomycetospora</taxon>
    </lineage>
</organism>
<dbReference type="PRINTS" id="PR00111">
    <property type="entry name" value="ABHYDROLASE"/>
</dbReference>
<dbReference type="Pfam" id="PF00561">
    <property type="entry name" value="Abhydrolase_1"/>
    <property type="match status" value="1"/>
</dbReference>
<dbReference type="GO" id="GO:0016787">
    <property type="term" value="F:hydrolase activity"/>
    <property type="evidence" value="ECO:0007669"/>
    <property type="project" value="UniProtKB-KW"/>
</dbReference>